<dbReference type="AlphaFoldDB" id="A0A183I5K1"/>
<dbReference type="EMBL" id="UZAJ01041485">
    <property type="protein sequence ID" value="VDP20024.1"/>
    <property type="molecule type" value="Genomic_DNA"/>
</dbReference>
<accession>A0A183I5K1</accession>
<proteinExistence type="predicted"/>
<evidence type="ECO:0000256" key="1">
    <source>
        <dbReference type="SAM" id="MobiDB-lite"/>
    </source>
</evidence>
<reference evidence="4" key="1">
    <citation type="submission" date="2016-06" db="UniProtKB">
        <authorList>
            <consortium name="WormBaseParasite"/>
        </authorList>
    </citation>
    <scope>IDENTIFICATION</scope>
</reference>
<protein>
    <submittedName>
        <fullName evidence="4">DOMON domain-containing protein</fullName>
    </submittedName>
</protein>
<evidence type="ECO:0000313" key="2">
    <source>
        <dbReference type="EMBL" id="VDP20024.1"/>
    </source>
</evidence>
<reference evidence="2 3" key="2">
    <citation type="submission" date="2018-11" db="EMBL/GenBank/DDBJ databases">
        <authorList>
            <consortium name="Pathogen Informatics"/>
        </authorList>
    </citation>
    <scope>NUCLEOTIDE SEQUENCE [LARGE SCALE GENOMIC DNA]</scope>
</reference>
<feature type="region of interest" description="Disordered" evidence="1">
    <location>
        <begin position="25"/>
        <end position="48"/>
    </location>
</feature>
<evidence type="ECO:0000313" key="4">
    <source>
        <dbReference type="WBParaSite" id="OFLC_0001502401-mRNA-1"/>
    </source>
</evidence>
<evidence type="ECO:0000313" key="3">
    <source>
        <dbReference type="Proteomes" id="UP000267606"/>
    </source>
</evidence>
<organism evidence="4">
    <name type="scientific">Onchocerca flexuosa</name>
    <dbReference type="NCBI Taxonomy" id="387005"/>
    <lineage>
        <taxon>Eukaryota</taxon>
        <taxon>Metazoa</taxon>
        <taxon>Ecdysozoa</taxon>
        <taxon>Nematoda</taxon>
        <taxon>Chromadorea</taxon>
        <taxon>Rhabditida</taxon>
        <taxon>Spirurina</taxon>
        <taxon>Spiruromorpha</taxon>
        <taxon>Filarioidea</taxon>
        <taxon>Onchocercidae</taxon>
        <taxon>Onchocerca</taxon>
    </lineage>
</organism>
<dbReference type="STRING" id="387005.A0A183I5K1"/>
<dbReference type="WBParaSite" id="OFLC_0001502401-mRNA-1">
    <property type="protein sequence ID" value="OFLC_0001502401-mRNA-1"/>
    <property type="gene ID" value="OFLC_0001502401"/>
</dbReference>
<sequence length="220" mass="24715">MVDGVNQSVAHCYSFAKLWKQDSNDKGNVKQEKNALSDDDDEEDEPLLKSDTEAHYECGFSSIGKLRLMISTNRDVTPNKKISNNRVMCMGILTTKEAYGFEVKKPGDADMAKYIKYAEFNGCTSGHKDFHALGKPKRLSDLSASAIPDYSRLQPTSFFTSDNVYSVHLLPVSKASMKIYIESVECAWRGPKSPSQIDLEKYKNYALERRSSFALRIPSS</sequence>
<keyword evidence="3" id="KW-1185">Reference proteome</keyword>
<dbReference type="Proteomes" id="UP000267606">
    <property type="component" value="Unassembled WGS sequence"/>
</dbReference>
<name>A0A183I5K1_9BILA</name>
<gene>
    <name evidence="2" type="ORF">OFLC_LOCUS15013</name>
</gene>
<feature type="compositionally biased region" description="Basic and acidic residues" evidence="1">
    <location>
        <begin position="25"/>
        <end position="36"/>
    </location>
</feature>